<dbReference type="AlphaFoldDB" id="A0AAV6H048"/>
<keyword evidence="3 6" id="KW-1133">Transmembrane helix</keyword>
<feature type="transmembrane region" description="Helical" evidence="6">
    <location>
        <begin position="473"/>
        <end position="495"/>
    </location>
</feature>
<evidence type="ECO:0000256" key="3">
    <source>
        <dbReference type="ARBA" id="ARBA00022989"/>
    </source>
</evidence>
<feature type="transmembrane region" description="Helical" evidence="6">
    <location>
        <begin position="562"/>
        <end position="589"/>
    </location>
</feature>
<feature type="region of interest" description="Disordered" evidence="5">
    <location>
        <begin position="1"/>
        <end position="26"/>
    </location>
</feature>
<name>A0AAV6H048_9TELE</name>
<evidence type="ECO:0000256" key="1">
    <source>
        <dbReference type="ARBA" id="ARBA00004141"/>
    </source>
</evidence>
<dbReference type="PANTHER" id="PTHR46726:SF1">
    <property type="entry name" value="TWO-PORE CALCIUM CHANNEL 3"/>
    <property type="match status" value="1"/>
</dbReference>
<dbReference type="PANTHER" id="PTHR46726">
    <property type="entry name" value="TWO PORE CHANNEL 3"/>
    <property type="match status" value="1"/>
</dbReference>
<evidence type="ECO:0000256" key="5">
    <source>
        <dbReference type="SAM" id="MobiDB-lite"/>
    </source>
</evidence>
<evidence type="ECO:0000256" key="2">
    <source>
        <dbReference type="ARBA" id="ARBA00022692"/>
    </source>
</evidence>
<feature type="transmembrane region" description="Helical" evidence="6">
    <location>
        <begin position="135"/>
        <end position="154"/>
    </location>
</feature>
<keyword evidence="9" id="KW-1185">Reference proteome</keyword>
<dbReference type="InterPro" id="IPR027359">
    <property type="entry name" value="Volt_channel_dom_sf"/>
</dbReference>
<feature type="transmembrane region" description="Helical" evidence="6">
    <location>
        <begin position="231"/>
        <end position="249"/>
    </location>
</feature>
<organism evidence="8 9">
    <name type="scientific">Alosa alosa</name>
    <name type="common">allis shad</name>
    <dbReference type="NCBI Taxonomy" id="278164"/>
    <lineage>
        <taxon>Eukaryota</taxon>
        <taxon>Metazoa</taxon>
        <taxon>Chordata</taxon>
        <taxon>Craniata</taxon>
        <taxon>Vertebrata</taxon>
        <taxon>Euteleostomi</taxon>
        <taxon>Actinopterygii</taxon>
        <taxon>Neopterygii</taxon>
        <taxon>Teleostei</taxon>
        <taxon>Clupei</taxon>
        <taxon>Clupeiformes</taxon>
        <taxon>Clupeoidei</taxon>
        <taxon>Clupeidae</taxon>
        <taxon>Alosa</taxon>
    </lineage>
</organism>
<dbReference type="Pfam" id="PF00520">
    <property type="entry name" value="Ion_trans"/>
    <property type="match status" value="2"/>
</dbReference>
<evidence type="ECO:0000259" key="7">
    <source>
        <dbReference type="Pfam" id="PF00520"/>
    </source>
</evidence>
<feature type="transmembrane region" description="Helical" evidence="6">
    <location>
        <begin position="415"/>
        <end position="433"/>
    </location>
</feature>
<feature type="domain" description="Ion transport" evidence="7">
    <location>
        <begin position="418"/>
        <end position="559"/>
    </location>
</feature>
<evidence type="ECO:0000313" key="8">
    <source>
        <dbReference type="EMBL" id="KAG5279111.1"/>
    </source>
</evidence>
<keyword evidence="2 6" id="KW-0812">Transmembrane</keyword>
<dbReference type="Proteomes" id="UP000823561">
    <property type="component" value="Chromosome 7"/>
</dbReference>
<reference evidence="8" key="1">
    <citation type="submission" date="2020-10" db="EMBL/GenBank/DDBJ databases">
        <title>Chromosome-scale genome assembly of the Allis shad, Alosa alosa.</title>
        <authorList>
            <person name="Margot Z."/>
            <person name="Christophe K."/>
            <person name="Cabau C."/>
            <person name="Louis A."/>
            <person name="Berthelot C."/>
            <person name="Parey E."/>
            <person name="Roest Crollius H."/>
            <person name="Montfort J."/>
            <person name="Robinson-Rechavi M."/>
            <person name="Bucao C."/>
            <person name="Bouchez O."/>
            <person name="Gislard M."/>
            <person name="Lluch J."/>
            <person name="Milhes M."/>
            <person name="Lampietro C."/>
            <person name="Lopez Roques C."/>
            <person name="Donnadieu C."/>
            <person name="Braasch I."/>
            <person name="Desvignes T."/>
            <person name="Postlethwait J."/>
            <person name="Bobe J."/>
            <person name="Guiguen Y."/>
        </authorList>
    </citation>
    <scope>NUCLEOTIDE SEQUENCE</scope>
    <source>
        <strain evidence="8">M-15738</strain>
        <tissue evidence="8">Blood</tissue>
    </source>
</reference>
<accession>A0AAV6H048</accession>
<feature type="transmembrane region" description="Helical" evidence="6">
    <location>
        <begin position="68"/>
        <end position="86"/>
    </location>
</feature>
<comment type="subcellular location">
    <subcellularLocation>
        <location evidence="1">Membrane</location>
        <topology evidence="1">Multi-pass membrane protein</topology>
    </subcellularLocation>
</comment>
<evidence type="ECO:0000256" key="4">
    <source>
        <dbReference type="ARBA" id="ARBA00023136"/>
    </source>
</evidence>
<comment type="caution">
    <text evidence="8">The sequence shown here is derived from an EMBL/GenBank/DDBJ whole genome shotgun (WGS) entry which is preliminary data.</text>
</comment>
<dbReference type="GO" id="GO:0005216">
    <property type="term" value="F:monoatomic ion channel activity"/>
    <property type="evidence" value="ECO:0007669"/>
    <property type="project" value="InterPro"/>
</dbReference>
<sequence length="690" mass="79447">MSTTGKTEKVESEAAEDHGANGNSDVDSKTKYDFDLAAVYVSDAQYNRNIFFDASPQAVRLYKFYNHWGLQVLIYLFIIVDLGLAAFEEPALIPDMPIWASSIVELICLMAFTARLTHYAKVIPREKFWLDPKNIFIIVIISLSLIDMIIYVGLKTAGHFGVRWSRVLRPLLLVNITEGRQLRRAFRSIRNALPQIFYVFLLFMFSVLMFSLMALKLFGKRGLETVEGIKYFTNYLEIVFDLYVLVTTANSPDVMMPAYNYSSFFAIFFIVYILINTYIFMSVFLAVVYNNYKKYLKEEVRQLVKAKRRKMLLAFSVLQQFGLGQEPVVSKAHWNQLVCLVQPGISSAHRELLWSVFDDNNKGYIGKLEFIQLPDLLNIQVITMKTRPHPLKRWFPAAYDSSTSRFVQRVVQHKGFVYIYDLIILVNAVFIGLDEENPLISNAEWVFLALYLVEILLKLYICEPRAFFSRHEFWNWFDTIIVVAALIATIFNWALSSSGGYTSRQILDIVFILRVLRLIRVVDSIKRFRTIINTLIKIGPTILTFGQLILVVYYIFAMVARIYFVVFHIVVVIIIINIFVAFILEAFFVEYTVDKSVLQTSLEEKIEELELNVSSEADGNLGDAMETIDNDLGSSQTPKERPSLMFRIASKRYKTVDGLLQRMFEADLTLDDIDEQDENPTFANPVFGSV</sequence>
<evidence type="ECO:0000256" key="6">
    <source>
        <dbReference type="SAM" id="Phobius"/>
    </source>
</evidence>
<feature type="compositionally biased region" description="Basic and acidic residues" evidence="5">
    <location>
        <begin position="1"/>
        <end position="19"/>
    </location>
</feature>
<feature type="transmembrane region" description="Helical" evidence="6">
    <location>
        <begin position="531"/>
        <end position="556"/>
    </location>
</feature>
<protein>
    <recommendedName>
        <fullName evidence="7">Ion transport domain-containing protein</fullName>
    </recommendedName>
</protein>
<dbReference type="EMBL" id="JADWDJ010000007">
    <property type="protein sequence ID" value="KAG5279111.1"/>
    <property type="molecule type" value="Genomic_DNA"/>
</dbReference>
<feature type="transmembrane region" description="Helical" evidence="6">
    <location>
        <begin position="98"/>
        <end position="114"/>
    </location>
</feature>
<keyword evidence="4 6" id="KW-0472">Membrane</keyword>
<feature type="transmembrane region" description="Helical" evidence="6">
    <location>
        <begin position="445"/>
        <end position="461"/>
    </location>
</feature>
<feature type="transmembrane region" description="Helical" evidence="6">
    <location>
        <begin position="261"/>
        <end position="289"/>
    </location>
</feature>
<dbReference type="InterPro" id="IPR005821">
    <property type="entry name" value="Ion_trans_dom"/>
</dbReference>
<feature type="transmembrane region" description="Helical" evidence="6">
    <location>
        <begin position="196"/>
        <end position="219"/>
    </location>
</feature>
<dbReference type="Gene3D" id="1.20.120.350">
    <property type="entry name" value="Voltage-gated potassium channels. Chain C"/>
    <property type="match status" value="2"/>
</dbReference>
<proteinExistence type="predicted"/>
<dbReference type="SUPFAM" id="SSF81324">
    <property type="entry name" value="Voltage-gated potassium channels"/>
    <property type="match status" value="2"/>
</dbReference>
<feature type="domain" description="Ion transport" evidence="7">
    <location>
        <begin position="71"/>
        <end position="295"/>
    </location>
</feature>
<gene>
    <name evidence="8" type="ORF">AALO_G00106210</name>
</gene>
<feature type="transmembrane region" description="Helical" evidence="6">
    <location>
        <begin position="501"/>
        <end position="519"/>
    </location>
</feature>
<dbReference type="Gene3D" id="1.10.287.70">
    <property type="match status" value="1"/>
</dbReference>
<evidence type="ECO:0000313" key="9">
    <source>
        <dbReference type="Proteomes" id="UP000823561"/>
    </source>
</evidence>
<dbReference type="GO" id="GO:0016020">
    <property type="term" value="C:membrane"/>
    <property type="evidence" value="ECO:0007669"/>
    <property type="project" value="UniProtKB-SubCell"/>
</dbReference>